<gene>
    <name evidence="3" type="ORF">MYCIT1_LOCUS17973</name>
    <name evidence="4" type="ORF">MYCIT1_LOCUS18579</name>
</gene>
<evidence type="ECO:0000259" key="2">
    <source>
        <dbReference type="Pfam" id="PF20151"/>
    </source>
</evidence>
<sequence>MSATQIQIELNSSYYLNAISFTILFYDYFLTLPAEVARYWTLLTRGQRRWNGASILFFANRYLTLLGNIPVVIQYFWTTEPTEGKESALETYHEYFIVVSQIIVGVLLILRTYALYERNRLVLCFLLLIGVGVIVCGVYGTVFLGSPKERQPNLPLLIGCNYQIDHKQGIGLIYAWGSMGVFDIIIFFLTVHRALQFRRRSNGGALSLLSVLLRDGSIYFGVMVITNLCNIMTYIVGKDYTRGVATTFMNVISSVMISRLMLNIRDPALSGSSEYDSETLSGERTDVLFSTFLSSTENRICRGFRSADSTSAPGFLVADFVDPIV</sequence>
<keyword evidence="1" id="KW-1133">Transmembrane helix</keyword>
<feature type="transmembrane region" description="Helical" evidence="1">
    <location>
        <begin position="14"/>
        <end position="34"/>
    </location>
</feature>
<name>A0AAD2HB56_9AGAR</name>
<dbReference type="Pfam" id="PF20151">
    <property type="entry name" value="DUF6533"/>
    <property type="match status" value="1"/>
</dbReference>
<evidence type="ECO:0000313" key="4">
    <source>
        <dbReference type="EMBL" id="CAK5272721.1"/>
    </source>
</evidence>
<feature type="transmembrane region" description="Helical" evidence="1">
    <location>
        <begin position="173"/>
        <end position="195"/>
    </location>
</feature>
<reference evidence="4" key="1">
    <citation type="submission" date="2023-11" db="EMBL/GenBank/DDBJ databases">
        <authorList>
            <person name="De Vega J J."/>
            <person name="De Vega J J."/>
        </authorList>
    </citation>
    <scope>NUCLEOTIDE SEQUENCE</scope>
</reference>
<accession>A0AAD2HB56</accession>
<evidence type="ECO:0000313" key="3">
    <source>
        <dbReference type="EMBL" id="CAK5272344.1"/>
    </source>
</evidence>
<dbReference type="EMBL" id="CAVNYO010000184">
    <property type="protein sequence ID" value="CAK5272721.1"/>
    <property type="molecule type" value="Genomic_DNA"/>
</dbReference>
<evidence type="ECO:0000256" key="1">
    <source>
        <dbReference type="SAM" id="Phobius"/>
    </source>
</evidence>
<feature type="transmembrane region" description="Helical" evidence="1">
    <location>
        <begin position="122"/>
        <end position="144"/>
    </location>
</feature>
<feature type="transmembrane region" description="Helical" evidence="1">
    <location>
        <begin position="55"/>
        <end position="77"/>
    </location>
</feature>
<keyword evidence="5" id="KW-1185">Reference proteome</keyword>
<feature type="transmembrane region" description="Helical" evidence="1">
    <location>
        <begin position="92"/>
        <end position="110"/>
    </location>
</feature>
<protein>
    <recommendedName>
        <fullName evidence="2">DUF6533 domain-containing protein</fullName>
    </recommendedName>
</protein>
<dbReference type="AlphaFoldDB" id="A0AAD2HB56"/>
<feature type="transmembrane region" description="Helical" evidence="1">
    <location>
        <begin position="243"/>
        <end position="262"/>
    </location>
</feature>
<feature type="domain" description="DUF6533" evidence="2">
    <location>
        <begin position="15"/>
        <end position="66"/>
    </location>
</feature>
<proteinExistence type="predicted"/>
<dbReference type="InterPro" id="IPR045340">
    <property type="entry name" value="DUF6533"/>
</dbReference>
<dbReference type="Proteomes" id="UP001295794">
    <property type="component" value="Unassembled WGS sequence"/>
</dbReference>
<keyword evidence="1" id="KW-0812">Transmembrane</keyword>
<evidence type="ECO:0000313" key="5">
    <source>
        <dbReference type="Proteomes" id="UP001295794"/>
    </source>
</evidence>
<organism evidence="4 5">
    <name type="scientific">Mycena citricolor</name>
    <dbReference type="NCBI Taxonomy" id="2018698"/>
    <lineage>
        <taxon>Eukaryota</taxon>
        <taxon>Fungi</taxon>
        <taxon>Dikarya</taxon>
        <taxon>Basidiomycota</taxon>
        <taxon>Agaricomycotina</taxon>
        <taxon>Agaricomycetes</taxon>
        <taxon>Agaricomycetidae</taxon>
        <taxon>Agaricales</taxon>
        <taxon>Marasmiineae</taxon>
        <taxon>Mycenaceae</taxon>
        <taxon>Mycena</taxon>
    </lineage>
</organism>
<comment type="caution">
    <text evidence="4">The sequence shown here is derived from an EMBL/GenBank/DDBJ whole genome shotgun (WGS) entry which is preliminary data.</text>
</comment>
<keyword evidence="1" id="KW-0472">Membrane</keyword>
<dbReference type="EMBL" id="CAVNYO010000181">
    <property type="protein sequence ID" value="CAK5272344.1"/>
    <property type="molecule type" value="Genomic_DNA"/>
</dbReference>